<keyword evidence="1" id="KW-0175">Coiled coil</keyword>
<dbReference type="Proteomes" id="UP001189429">
    <property type="component" value="Unassembled WGS sequence"/>
</dbReference>
<feature type="non-terminal residue" evidence="3">
    <location>
        <position position="304"/>
    </location>
</feature>
<protein>
    <recommendedName>
        <fullName evidence="5">RanBP2-type domain-containing protein</fullName>
    </recommendedName>
</protein>
<organism evidence="3 4">
    <name type="scientific">Prorocentrum cordatum</name>
    <dbReference type="NCBI Taxonomy" id="2364126"/>
    <lineage>
        <taxon>Eukaryota</taxon>
        <taxon>Sar</taxon>
        <taxon>Alveolata</taxon>
        <taxon>Dinophyceae</taxon>
        <taxon>Prorocentrales</taxon>
        <taxon>Prorocentraceae</taxon>
        <taxon>Prorocentrum</taxon>
    </lineage>
</organism>
<name>A0ABN9R233_9DINO</name>
<keyword evidence="4" id="KW-1185">Reference proteome</keyword>
<evidence type="ECO:0000313" key="4">
    <source>
        <dbReference type="Proteomes" id="UP001189429"/>
    </source>
</evidence>
<evidence type="ECO:0000256" key="1">
    <source>
        <dbReference type="SAM" id="Coils"/>
    </source>
</evidence>
<evidence type="ECO:0000256" key="2">
    <source>
        <dbReference type="SAM" id="MobiDB-lite"/>
    </source>
</evidence>
<accession>A0ABN9R233</accession>
<feature type="coiled-coil region" evidence="1">
    <location>
        <begin position="101"/>
        <end position="163"/>
    </location>
</feature>
<proteinExistence type="predicted"/>
<evidence type="ECO:0000313" key="3">
    <source>
        <dbReference type="EMBL" id="CAK0810210.1"/>
    </source>
</evidence>
<feature type="region of interest" description="Disordered" evidence="2">
    <location>
        <begin position="31"/>
        <end position="51"/>
    </location>
</feature>
<comment type="caution">
    <text evidence="3">The sequence shown here is derived from an EMBL/GenBank/DDBJ whole genome shotgun (WGS) entry which is preliminary data.</text>
</comment>
<feature type="non-terminal residue" evidence="3">
    <location>
        <position position="1"/>
    </location>
</feature>
<gene>
    <name evidence="3" type="ORF">PCOR1329_LOCUS15240</name>
</gene>
<evidence type="ECO:0008006" key="5">
    <source>
        <dbReference type="Google" id="ProtNLM"/>
    </source>
</evidence>
<sequence length="304" mass="31742">ALGQCVVMSGWDCGSCGYHNYGFRSRCRQDNGGKAKSGGNGQQQQSAPSLDDEQARVWLEMSAAQLDAAAAVLSQSARDKLKHMRWKRENGFEGLVSVNEAKNVQQAIDSKAAELQRARSLFDKAKIAVQKATEQYVSPRSQLGKLEAELKQMVEDAKAKAARAPQPPAAESAVSAASHVAKVLNGHPGWQQQVGTALAEPLTASLQALTAHRESEGGGAVDGAGADAGAAAGGGGAEAAPAGVSGGAGGVIDLSGEHVPAPVEMARSYDLSDAEWDSMVNGLSPDFPITDVDKKRLIQELREE</sequence>
<dbReference type="EMBL" id="CAUYUJ010004592">
    <property type="protein sequence ID" value="CAK0810210.1"/>
    <property type="molecule type" value="Genomic_DNA"/>
</dbReference>
<reference evidence="3" key="1">
    <citation type="submission" date="2023-10" db="EMBL/GenBank/DDBJ databases">
        <authorList>
            <person name="Chen Y."/>
            <person name="Shah S."/>
            <person name="Dougan E. K."/>
            <person name="Thang M."/>
            <person name="Chan C."/>
        </authorList>
    </citation>
    <scope>NUCLEOTIDE SEQUENCE [LARGE SCALE GENOMIC DNA]</scope>
</reference>